<keyword evidence="4" id="KW-1185">Reference proteome</keyword>
<reference evidence="3 4" key="1">
    <citation type="submission" date="2010-10" db="EMBL/GenBank/DDBJ databases">
        <authorList>
            <person name="Durkin A.S."/>
            <person name="Madupu R."/>
            <person name="Torralba M."/>
            <person name="Gillis M."/>
            <person name="Methe B."/>
            <person name="Sutton G."/>
            <person name="Nelson K.E."/>
        </authorList>
    </citation>
    <scope>NUCLEOTIDE SEQUENCE [LARGE SCALE GENOMIC DNA]</scope>
    <source>
        <strain evidence="3 4">ACS-139-V-Col8</strain>
    </source>
</reference>
<feature type="compositionally biased region" description="Polar residues" evidence="1">
    <location>
        <begin position="289"/>
        <end position="325"/>
    </location>
</feature>
<dbReference type="STRING" id="908337.HMPREF9257_0983"/>
<keyword evidence="2" id="KW-0812">Transmembrane</keyword>
<keyword evidence="2" id="KW-1133">Transmembrane helix</keyword>
<dbReference type="EMBL" id="AENN01000001">
    <property type="protein sequence ID" value="EFR32064.1"/>
    <property type="molecule type" value="Genomic_DNA"/>
</dbReference>
<evidence type="ECO:0000256" key="1">
    <source>
        <dbReference type="SAM" id="MobiDB-lite"/>
    </source>
</evidence>
<dbReference type="eggNOG" id="ENOG50333YY">
    <property type="taxonomic scope" value="Bacteria"/>
</dbReference>
<evidence type="ECO:0000256" key="2">
    <source>
        <dbReference type="SAM" id="Phobius"/>
    </source>
</evidence>
<sequence length="340" mass="38883">MKKIFKLVRKGLVNPRNIIAAYAYPLQRIIPLILLSILFLAAGEVSVSQELIGGLSNNMSTASKHLPEFNYILGNLKLADQAKPLYYQSKSFQLVIDDTIQATKDQNDVGLTPDQKAQIDDDTFLSLFFFKDKSYAQLGRNLYAIPQALTMFRSPNNLTMTLNYMKNHQFQVLLYFLLAFSMVHGLMYVIYMAITAMLLGFYNMRLSVPLSFLARFKLASVAGFYPSFVLGITNLILPLFPYPYPYILGFVLIYIYIMLREHTKHVHKIYHKLTGQEMTPEDVEKMLKESQNNETQVDTDSPSRSQKNLNDSETNPSPINTQIDQPEQKSTDSKQDEDKN</sequence>
<dbReference type="Proteomes" id="UP000005990">
    <property type="component" value="Unassembled WGS sequence"/>
</dbReference>
<keyword evidence="2" id="KW-0472">Membrane</keyword>
<feature type="transmembrane region" description="Helical" evidence="2">
    <location>
        <begin position="172"/>
        <end position="202"/>
    </location>
</feature>
<feature type="compositionally biased region" description="Basic and acidic residues" evidence="1">
    <location>
        <begin position="326"/>
        <end position="340"/>
    </location>
</feature>
<gene>
    <name evidence="3" type="ORF">HMPREF9257_0983</name>
</gene>
<proteinExistence type="predicted"/>
<feature type="transmembrane region" description="Helical" evidence="2">
    <location>
        <begin position="243"/>
        <end position="259"/>
    </location>
</feature>
<protein>
    <recommendedName>
        <fullName evidence="5">DUF1189 domain-containing protein</fullName>
    </recommendedName>
</protein>
<dbReference type="AlphaFoldDB" id="E4KM00"/>
<evidence type="ECO:0000313" key="3">
    <source>
        <dbReference type="EMBL" id="EFR32064.1"/>
    </source>
</evidence>
<accession>E4KM00</accession>
<dbReference type="InterPro" id="IPR009574">
    <property type="entry name" value="DUF1189"/>
</dbReference>
<name>E4KM00_9LACT</name>
<comment type="caution">
    <text evidence="3">The sequence shown here is derived from an EMBL/GenBank/DDBJ whole genome shotgun (WGS) entry which is preliminary data.</text>
</comment>
<evidence type="ECO:0008006" key="5">
    <source>
        <dbReference type="Google" id="ProtNLM"/>
    </source>
</evidence>
<organism evidence="3 4">
    <name type="scientific">Eremococcus coleocola ACS-139-V-Col8</name>
    <dbReference type="NCBI Taxonomy" id="908337"/>
    <lineage>
        <taxon>Bacteria</taxon>
        <taxon>Bacillati</taxon>
        <taxon>Bacillota</taxon>
        <taxon>Bacilli</taxon>
        <taxon>Lactobacillales</taxon>
        <taxon>Aerococcaceae</taxon>
        <taxon>Eremococcus</taxon>
    </lineage>
</organism>
<dbReference type="Pfam" id="PF06691">
    <property type="entry name" value="DUF1189"/>
    <property type="match status" value="1"/>
</dbReference>
<dbReference type="RefSeq" id="WP_006417546.1">
    <property type="nucleotide sequence ID" value="NZ_AENN01000001.1"/>
</dbReference>
<feature type="region of interest" description="Disordered" evidence="1">
    <location>
        <begin position="283"/>
        <end position="340"/>
    </location>
</feature>
<evidence type="ECO:0000313" key="4">
    <source>
        <dbReference type="Proteomes" id="UP000005990"/>
    </source>
</evidence>